<evidence type="ECO:0000313" key="1">
    <source>
        <dbReference type="EMBL" id="MBB3097836.1"/>
    </source>
</evidence>
<evidence type="ECO:0000313" key="2">
    <source>
        <dbReference type="Proteomes" id="UP000590749"/>
    </source>
</evidence>
<dbReference type="Proteomes" id="UP000590749">
    <property type="component" value="Unassembled WGS sequence"/>
</dbReference>
<gene>
    <name evidence="1" type="ORF">FHR83_005520</name>
</gene>
<dbReference type="RefSeq" id="WP_183223296.1">
    <property type="nucleotide sequence ID" value="NZ_BMPW01000019.1"/>
</dbReference>
<dbReference type="AlphaFoldDB" id="A0A7W5AKM5"/>
<comment type="caution">
    <text evidence="1">The sequence shown here is derived from an EMBL/GenBank/DDBJ whole genome shotgun (WGS) entry which is preliminary data.</text>
</comment>
<organism evidence="1 2">
    <name type="scientific">Actinoplanes campanulatus</name>
    <dbReference type="NCBI Taxonomy" id="113559"/>
    <lineage>
        <taxon>Bacteria</taxon>
        <taxon>Bacillati</taxon>
        <taxon>Actinomycetota</taxon>
        <taxon>Actinomycetes</taxon>
        <taxon>Micromonosporales</taxon>
        <taxon>Micromonosporaceae</taxon>
        <taxon>Actinoplanes</taxon>
    </lineage>
</organism>
<accession>A0A7W5AKM5</accession>
<dbReference type="EMBL" id="JACHXF010000012">
    <property type="protein sequence ID" value="MBB3097836.1"/>
    <property type="molecule type" value="Genomic_DNA"/>
</dbReference>
<keyword evidence="2" id="KW-1185">Reference proteome</keyword>
<sequence length="288" mass="32102">METQEPCTIDDLLSSASERGHDVGARLVTDWVRRGLLDHPRLRPLGHARGSLPALYTPQQRDLFLALLDKRRDGATRIKSLARIPIWLWLYYGDDYLPTRQASLALKTWLGNFSASKSAAAEAATAMLQQFDHPDATPAARRTLHLALTDVALKRRIVDRPGLERAVRNVFEPAEPFGRVRRGAGPSSMPLTADVVVPYIEARLASARAISAGRIDETFLDHVRDEFRTSRAEYASMVPALSTTAGQQHAAMFVADTPERQLHECASEFHTLLGFMLLDRERKGRAAR</sequence>
<reference evidence="1 2" key="1">
    <citation type="submission" date="2020-08" db="EMBL/GenBank/DDBJ databases">
        <title>Genomic Encyclopedia of Type Strains, Phase III (KMG-III): the genomes of soil and plant-associated and newly described type strains.</title>
        <authorList>
            <person name="Whitman W."/>
        </authorList>
    </citation>
    <scope>NUCLEOTIDE SEQUENCE [LARGE SCALE GENOMIC DNA]</scope>
    <source>
        <strain evidence="1 2">CECT 3287</strain>
    </source>
</reference>
<protein>
    <submittedName>
        <fullName evidence="1">Uncharacterized protein</fullName>
    </submittedName>
</protein>
<proteinExistence type="predicted"/>
<name>A0A7W5AKM5_9ACTN</name>